<reference evidence="2 3" key="1">
    <citation type="submission" date="2020-04" db="EMBL/GenBank/DDBJ databases">
        <title>Ferrimonas sp. S7 isolated from sea water.</title>
        <authorList>
            <person name="Bae S.S."/>
            <person name="Baek K."/>
        </authorList>
    </citation>
    <scope>NUCLEOTIDE SEQUENCE [LARGE SCALE GENOMIC DNA]</scope>
    <source>
        <strain evidence="2 3">S7</strain>
    </source>
</reference>
<dbReference type="AlphaFoldDB" id="A0A6H1UBA0"/>
<keyword evidence="1" id="KW-0472">Membrane</keyword>
<keyword evidence="1" id="KW-1133">Transmembrane helix</keyword>
<organism evidence="2 3">
    <name type="scientific">Ferrimonas lipolytica</name>
    <dbReference type="NCBI Taxonomy" id="2724191"/>
    <lineage>
        <taxon>Bacteria</taxon>
        <taxon>Pseudomonadati</taxon>
        <taxon>Pseudomonadota</taxon>
        <taxon>Gammaproteobacteria</taxon>
        <taxon>Alteromonadales</taxon>
        <taxon>Ferrimonadaceae</taxon>
        <taxon>Ferrimonas</taxon>
    </lineage>
</organism>
<evidence type="ECO:0000313" key="2">
    <source>
        <dbReference type="EMBL" id="QIZ75860.1"/>
    </source>
</evidence>
<accession>A0A6H1UBA0</accession>
<keyword evidence="1" id="KW-0812">Transmembrane</keyword>
<dbReference type="Proteomes" id="UP000501602">
    <property type="component" value="Chromosome"/>
</dbReference>
<protein>
    <submittedName>
        <fullName evidence="2">YhdT family protein</fullName>
    </submittedName>
</protein>
<feature type="transmembrane region" description="Helical" evidence="1">
    <location>
        <begin position="43"/>
        <end position="63"/>
    </location>
</feature>
<dbReference type="InterPro" id="IPR010398">
    <property type="entry name" value="DUF997"/>
</dbReference>
<evidence type="ECO:0000313" key="3">
    <source>
        <dbReference type="Proteomes" id="UP000501602"/>
    </source>
</evidence>
<dbReference type="KEGG" id="fes:HER31_02565"/>
<dbReference type="Pfam" id="PF06196">
    <property type="entry name" value="DUF997"/>
    <property type="match status" value="1"/>
</dbReference>
<dbReference type="EMBL" id="CP051180">
    <property type="protein sequence ID" value="QIZ75860.1"/>
    <property type="molecule type" value="Genomic_DNA"/>
</dbReference>
<evidence type="ECO:0000256" key="1">
    <source>
        <dbReference type="SAM" id="Phobius"/>
    </source>
</evidence>
<sequence length="67" mass="7335">MKGIDSKYLAKGAIMLTLGYLALWFIGPALLAEAEAIIGLPLWFWWSCIVAPLLLCVAAAVWLRADD</sequence>
<proteinExistence type="predicted"/>
<keyword evidence="3" id="KW-1185">Reference proteome</keyword>
<gene>
    <name evidence="2" type="ORF">HER31_02565</name>
</gene>
<feature type="transmembrane region" description="Helical" evidence="1">
    <location>
        <begin position="12"/>
        <end position="31"/>
    </location>
</feature>
<name>A0A6H1UBA0_9GAMM</name>